<dbReference type="PANTHER" id="PTHR12618">
    <property type="entry name" value="PHD AND RING FINGER DOMAIN-CONTAINING PROTEIN 1"/>
    <property type="match status" value="1"/>
</dbReference>
<dbReference type="AlphaFoldDB" id="A0A090XEI0"/>
<dbReference type="EMBL" id="GBIH01001807">
    <property type="protein sequence ID" value="JAC92903.1"/>
    <property type="molecule type" value="mRNA"/>
</dbReference>
<evidence type="ECO:0000313" key="3">
    <source>
        <dbReference type="EMBL" id="JAC92903.1"/>
    </source>
</evidence>
<feature type="compositionally biased region" description="Basic and acidic residues" evidence="1">
    <location>
        <begin position="221"/>
        <end position="233"/>
    </location>
</feature>
<dbReference type="InterPro" id="IPR047157">
    <property type="entry name" value="PHRF1/Atg35"/>
</dbReference>
<feature type="region of interest" description="Disordered" evidence="1">
    <location>
        <begin position="91"/>
        <end position="110"/>
    </location>
</feature>
<sequence>MLPPPMMRVLPPAAVAATTTAAATALPLASNAAATAPKPDHTEVVDMEVDSPYSPPDSPPHGDSFGKEVAKEADRVVSAFDALLPALAAAERKGRSKGSKKHGRTSSKDRKHIVHFTVDKGRAAIGSLVSTLKVDSKASMRMDESQLKILGELPSLAVEMQVKEKFLKKLNRQERVVEEVKLALKPYYNHREISKEEYKDILRKSVPKVCHNKSGEINPVKDKGSCRGLHQESENTSATSQAADNIGTSRPELHRPGPSLRLASVPPGYRCRADITPVYRDSFTHHLQVLRLGTRKVRFPPQVVR</sequence>
<feature type="region of interest" description="Disordered" evidence="1">
    <location>
        <begin position="221"/>
        <end position="266"/>
    </location>
</feature>
<feature type="region of interest" description="Disordered" evidence="1">
    <location>
        <begin position="47"/>
        <end position="66"/>
    </location>
</feature>
<dbReference type="PANTHER" id="PTHR12618:SF20">
    <property type="entry name" value="PHD AND RING FINGER DOMAIN-CONTAINING PROTEIN 1"/>
    <property type="match status" value="1"/>
</dbReference>
<feature type="domain" description="SFR19-like C-terminal" evidence="2">
    <location>
        <begin position="159"/>
        <end position="221"/>
    </location>
</feature>
<accession>A0A090XEI0</accession>
<proteinExistence type="evidence at transcript level"/>
<feature type="compositionally biased region" description="Polar residues" evidence="1">
    <location>
        <begin position="234"/>
        <end position="248"/>
    </location>
</feature>
<organism evidence="3">
    <name type="scientific">Ixodes ricinus</name>
    <name type="common">Common tick</name>
    <name type="synonym">Acarus ricinus</name>
    <dbReference type="NCBI Taxonomy" id="34613"/>
    <lineage>
        <taxon>Eukaryota</taxon>
        <taxon>Metazoa</taxon>
        <taxon>Ecdysozoa</taxon>
        <taxon>Arthropoda</taxon>
        <taxon>Chelicerata</taxon>
        <taxon>Arachnida</taxon>
        <taxon>Acari</taxon>
        <taxon>Parasitiformes</taxon>
        <taxon>Ixodida</taxon>
        <taxon>Ixodoidea</taxon>
        <taxon>Ixodidae</taxon>
        <taxon>Ixodinae</taxon>
        <taxon>Ixodes</taxon>
    </lineage>
</organism>
<evidence type="ECO:0000259" key="2">
    <source>
        <dbReference type="Pfam" id="PF23030"/>
    </source>
</evidence>
<name>A0A090XEI0_IXORI</name>
<dbReference type="Pfam" id="PF23030">
    <property type="entry name" value="SCAF11-like_C"/>
    <property type="match status" value="1"/>
</dbReference>
<dbReference type="InterPro" id="IPR057031">
    <property type="entry name" value="SFR19-like_C"/>
</dbReference>
<protein>
    <submittedName>
        <fullName evidence="3">Putative phd and ring finger domain-containing protein 1</fullName>
    </submittedName>
</protein>
<reference evidence="3" key="1">
    <citation type="journal article" date="2015" name="PLoS Negl. Trop. Dis.">
        <title>Deep Sequencing Analysis of the Ixodes ricinus Haemocytome.</title>
        <authorList>
            <person name="Kotsyfakis M."/>
            <person name="Kopacek P."/>
            <person name="Franta Z."/>
            <person name="Pedra J.H."/>
            <person name="Ribeiro J.M."/>
        </authorList>
    </citation>
    <scope>NUCLEOTIDE SEQUENCE</scope>
</reference>
<evidence type="ECO:0000256" key="1">
    <source>
        <dbReference type="SAM" id="MobiDB-lite"/>
    </source>
</evidence>
<feature type="compositionally biased region" description="Basic residues" evidence="1">
    <location>
        <begin position="94"/>
        <end position="110"/>
    </location>
</feature>